<evidence type="ECO:0000256" key="7">
    <source>
        <dbReference type="RuleBase" id="RU363062"/>
    </source>
</evidence>
<evidence type="ECO:0000256" key="6">
    <source>
        <dbReference type="ARBA" id="ARBA00022953"/>
    </source>
</evidence>
<dbReference type="GO" id="GO:0039694">
    <property type="term" value="P:viral RNA genome replication"/>
    <property type="evidence" value="ECO:0007669"/>
    <property type="project" value="InterPro"/>
</dbReference>
<dbReference type="InterPro" id="IPR043502">
    <property type="entry name" value="DNA/RNA_pol_sf"/>
</dbReference>
<dbReference type="InterPro" id="IPR043128">
    <property type="entry name" value="Rev_trsase/Diguanyl_cyclase"/>
</dbReference>
<dbReference type="GO" id="GO:0003968">
    <property type="term" value="F:RNA-directed RNA polymerase activity"/>
    <property type="evidence" value="ECO:0007669"/>
    <property type="project" value="UniProtKB-KW"/>
</dbReference>
<dbReference type="Gene3D" id="3.30.70.270">
    <property type="match status" value="1"/>
</dbReference>
<evidence type="ECO:0000256" key="1">
    <source>
        <dbReference type="ARBA" id="ARBA00012494"/>
    </source>
</evidence>
<keyword evidence="5 7" id="KW-0547">Nucleotide-binding</keyword>
<evidence type="ECO:0000256" key="2">
    <source>
        <dbReference type="ARBA" id="ARBA00022484"/>
    </source>
</evidence>
<keyword evidence="3 7" id="KW-0808">Transferase</keyword>
<accession>A0A6C0X1J4</accession>
<protein>
    <recommendedName>
        <fullName evidence="1 7">RNA-directed RNA polymerase</fullName>
        <ecNumber evidence="1 7">2.7.7.48</ecNumber>
    </recommendedName>
</protein>
<keyword evidence="4 7" id="KW-0548">Nucleotidyltransferase</keyword>
<keyword evidence="6 7" id="KW-0693">Viral RNA replication</keyword>
<dbReference type="SUPFAM" id="SSF56672">
    <property type="entry name" value="DNA/RNA polymerases"/>
    <property type="match status" value="1"/>
</dbReference>
<proteinExistence type="predicted"/>
<sequence>MSPPRHIYAFNSSLVNLIKGVKERVFYAKDKETGEFRPAPQAVPGVFQLRLGSLRDSVVACCSRLRPLEREEYPLQYTGKKRATYTRALQSLYSRVVVAKDFSVTIFTKTERTLKDGAVPRIVSPMSPEANLETGRFLKPMEAPLCKAIAKVAGHTVVLKGMNAAQVGQTLSENWEAMGGTGNCVAVGIDAERFDRSVGVQALEFEHTHYPPLLVCPADRSYVKWLLGWQLNATCFGRTREGTVKYKLKGTRLSGVINTGMGNCILASECCIAYCREKKIPFRLANNGDDCVFFIRKCDLSVFSAGLKEWFLEMGFIMAVEPPAYELEEVVFCQSQPVFDGRSWTMVRNPFTALAKDCVSLKPWRNAKEYCSWIKGVGLSGKALAGGIPVFHEFYESFLRAGGNAKPLSHDDPSIGGGLYIASKGMTRQNLSVSTIARWSFWKAFGVTPDMQIEIEKHYRNSTPNYTPVTECGMALPTMPIQLL</sequence>
<evidence type="ECO:0000256" key="5">
    <source>
        <dbReference type="ARBA" id="ARBA00022741"/>
    </source>
</evidence>
<dbReference type="GO" id="GO:0003723">
    <property type="term" value="F:RNA binding"/>
    <property type="evidence" value="ECO:0007669"/>
    <property type="project" value="InterPro"/>
</dbReference>
<dbReference type="PROSITE" id="PS50507">
    <property type="entry name" value="RDRP_SSRNA_POS"/>
    <property type="match status" value="1"/>
</dbReference>
<evidence type="ECO:0000259" key="8">
    <source>
        <dbReference type="PROSITE" id="PS50507"/>
    </source>
</evidence>
<organism evidence="9">
    <name type="scientific">Apple tombus-like virus 2</name>
    <dbReference type="NCBI Taxonomy" id="2709738"/>
    <lineage>
        <taxon>Viruses</taxon>
        <taxon>Riboviria</taxon>
        <taxon>Orthornavirae</taxon>
        <taxon>Kitrinoviricota</taxon>
        <taxon>Tolucaviricetes</taxon>
        <taxon>Tolivirales</taxon>
        <taxon>Tombusviridae</taxon>
    </lineage>
</organism>
<feature type="domain" description="RdRp catalytic" evidence="8">
    <location>
        <begin position="184"/>
        <end position="303"/>
    </location>
</feature>
<name>A0A6C0X1J4_9TOMB</name>
<evidence type="ECO:0000313" key="9">
    <source>
        <dbReference type="EMBL" id="QIC52843.1"/>
    </source>
</evidence>
<dbReference type="EC" id="2.7.7.48" evidence="1 7"/>
<reference evidence="9" key="1">
    <citation type="submission" date="2019-08" db="EMBL/GenBank/DDBJ databases">
        <authorList>
            <person name="Wright A.A."/>
            <person name="Harper S."/>
        </authorList>
    </citation>
    <scope>NUCLEOTIDE SEQUENCE</scope>
    <source>
        <strain evidence="9">WA1</strain>
    </source>
</reference>
<dbReference type="InterPro" id="IPR007094">
    <property type="entry name" value="RNA-dir_pol_PSvirus"/>
</dbReference>
<keyword evidence="2 7" id="KW-0696">RNA-directed RNA polymerase</keyword>
<dbReference type="Pfam" id="PF00998">
    <property type="entry name" value="RdRP_3"/>
    <property type="match status" value="1"/>
</dbReference>
<dbReference type="GO" id="GO:0000166">
    <property type="term" value="F:nucleotide binding"/>
    <property type="evidence" value="ECO:0007669"/>
    <property type="project" value="UniProtKB-KW"/>
</dbReference>
<evidence type="ECO:0000256" key="4">
    <source>
        <dbReference type="ARBA" id="ARBA00022695"/>
    </source>
</evidence>
<evidence type="ECO:0000256" key="3">
    <source>
        <dbReference type="ARBA" id="ARBA00022679"/>
    </source>
</evidence>
<dbReference type="EMBL" id="MN386969">
    <property type="protein sequence ID" value="QIC52843.1"/>
    <property type="molecule type" value="Genomic_RNA"/>
</dbReference>
<dbReference type="InterPro" id="IPR002166">
    <property type="entry name" value="RNA_pol_HCV"/>
</dbReference>
<comment type="catalytic activity">
    <reaction evidence="7">
        <text>RNA(n) + a ribonucleoside 5'-triphosphate = RNA(n+1) + diphosphate</text>
        <dbReference type="Rhea" id="RHEA:21248"/>
        <dbReference type="Rhea" id="RHEA-COMP:14527"/>
        <dbReference type="Rhea" id="RHEA-COMP:17342"/>
        <dbReference type="ChEBI" id="CHEBI:33019"/>
        <dbReference type="ChEBI" id="CHEBI:61557"/>
        <dbReference type="ChEBI" id="CHEBI:140395"/>
        <dbReference type="EC" id="2.7.7.48"/>
    </reaction>
</comment>